<accession>A0ABU2YA48</accession>
<dbReference type="InterPro" id="IPR052708">
    <property type="entry name" value="PxpC"/>
</dbReference>
<evidence type="ECO:0000313" key="6">
    <source>
        <dbReference type="Proteomes" id="UP001254488"/>
    </source>
</evidence>
<keyword evidence="1" id="KW-0547">Nucleotide-binding</keyword>
<evidence type="ECO:0000256" key="2">
    <source>
        <dbReference type="ARBA" id="ARBA00022801"/>
    </source>
</evidence>
<comment type="caution">
    <text evidence="5">The sequence shown here is derived from an EMBL/GenBank/DDBJ whole genome shotgun (WGS) entry which is preliminary data.</text>
</comment>
<keyword evidence="6" id="KW-1185">Reference proteome</keyword>
<evidence type="ECO:0000256" key="1">
    <source>
        <dbReference type="ARBA" id="ARBA00022741"/>
    </source>
</evidence>
<dbReference type="Pfam" id="PF02626">
    <property type="entry name" value="CT_A_B"/>
    <property type="match status" value="1"/>
</dbReference>
<proteinExistence type="predicted"/>
<keyword evidence="3" id="KW-0067">ATP-binding</keyword>
<evidence type="ECO:0000259" key="4">
    <source>
        <dbReference type="SMART" id="SM00797"/>
    </source>
</evidence>
<dbReference type="Gene3D" id="2.40.100.10">
    <property type="entry name" value="Cyclophilin-like"/>
    <property type="match status" value="1"/>
</dbReference>
<dbReference type="Proteomes" id="UP001254488">
    <property type="component" value="Unassembled WGS sequence"/>
</dbReference>
<dbReference type="PANTHER" id="PTHR43309:SF3">
    <property type="entry name" value="5-OXOPROLINASE SUBUNIT C"/>
    <property type="match status" value="1"/>
</dbReference>
<dbReference type="PANTHER" id="PTHR43309">
    <property type="entry name" value="5-OXOPROLINASE SUBUNIT C"/>
    <property type="match status" value="1"/>
</dbReference>
<organism evidence="5 6">
    <name type="scientific">Patiriisocius hiemis</name>
    <dbReference type="NCBI Taxonomy" id="3075604"/>
    <lineage>
        <taxon>Bacteria</taxon>
        <taxon>Pseudomonadati</taxon>
        <taxon>Bacteroidota</taxon>
        <taxon>Flavobacteriia</taxon>
        <taxon>Flavobacteriales</taxon>
        <taxon>Flavobacteriaceae</taxon>
        <taxon>Patiriisocius</taxon>
    </lineage>
</organism>
<dbReference type="RefSeq" id="WP_311332018.1">
    <property type="nucleotide sequence ID" value="NZ_JAVRHZ010000001.1"/>
</dbReference>
<dbReference type="InterPro" id="IPR003778">
    <property type="entry name" value="CT_A_B"/>
</dbReference>
<dbReference type="SMART" id="SM00797">
    <property type="entry name" value="AHS2"/>
    <property type="match status" value="1"/>
</dbReference>
<keyword evidence="2" id="KW-0378">Hydrolase</keyword>
<reference evidence="5 6" key="1">
    <citation type="submission" date="2023-09" db="EMBL/GenBank/DDBJ databases">
        <authorList>
            <person name="Rey-Velasco X."/>
        </authorList>
    </citation>
    <scope>NUCLEOTIDE SEQUENCE [LARGE SCALE GENOMIC DNA]</scope>
    <source>
        <strain evidence="5 6">W242</strain>
    </source>
</reference>
<protein>
    <submittedName>
        <fullName evidence="5">Biotin-dependent carboxyltransferase family protein</fullName>
    </submittedName>
</protein>
<gene>
    <name evidence="5" type="ORF">RM538_03560</name>
</gene>
<evidence type="ECO:0000313" key="5">
    <source>
        <dbReference type="EMBL" id="MDT0555066.1"/>
    </source>
</evidence>
<evidence type="ECO:0000256" key="3">
    <source>
        <dbReference type="ARBA" id="ARBA00022840"/>
    </source>
</evidence>
<name>A0ABU2YA48_9FLAO</name>
<sequence>MFKVLRVGIQTTIQDNGRFGYRKYGVPVSGCMDSYAATIANRILGNELSYPLIEFAMLGPKLLVLEPCTICITGPEVIATINGEALTTYKEVFLTKGATLDIKQVRGGMRGYIAVKGGISCRSVLESSSFYRELTSQNAILKDTIITPANKSKSVNKFLKHDTSYILSNKIEVSKGPEFDLLSKTTKEKLINWDFTISSQSNRMAILLETKKTIKGGQIISSPVQPGTVQLTPSGKLIVLMRDAQTTGGYYRILQLSENAINTISQKMPTSKIHILLK</sequence>
<dbReference type="EMBL" id="JAVRHZ010000001">
    <property type="protein sequence ID" value="MDT0555066.1"/>
    <property type="molecule type" value="Genomic_DNA"/>
</dbReference>
<feature type="domain" description="Carboxyltransferase" evidence="4">
    <location>
        <begin position="23"/>
        <end position="278"/>
    </location>
</feature>
<dbReference type="InterPro" id="IPR029000">
    <property type="entry name" value="Cyclophilin-like_dom_sf"/>
</dbReference>